<reference evidence="2" key="1">
    <citation type="submission" date="2016-10" db="EMBL/GenBank/DDBJ databases">
        <authorList>
            <person name="Varghese N."/>
            <person name="Submissions S."/>
        </authorList>
    </citation>
    <scope>NUCLEOTIDE SEQUENCE [LARGE SCALE GENOMIC DNA]</scope>
    <source>
        <strain evidence="2">CGMCC 1.10658</strain>
    </source>
</reference>
<sequence>MFEKKDLVDIARMPMPFGKYAGRVLIDLPEEYLLWFAKKGFPQGRLGHLLALALEIRIEGLEGLIHPLREGKVTGY</sequence>
<name>A0A1G8VCG3_9GAMM</name>
<dbReference type="Proteomes" id="UP000199305">
    <property type="component" value="Unassembled WGS sequence"/>
</dbReference>
<dbReference type="STRING" id="658219.SAMN05216212_0508"/>
<accession>A0A1G8VCG3</accession>
<protein>
    <recommendedName>
        <fullName evidence="3">Cytoplasmic protein</fullName>
    </recommendedName>
</protein>
<keyword evidence="2" id="KW-1185">Reference proteome</keyword>
<dbReference type="Pfam" id="PF12843">
    <property type="entry name" value="QSregVF_b"/>
    <property type="match status" value="1"/>
</dbReference>
<dbReference type="InterPro" id="IPR024530">
    <property type="entry name" value="QSregVF_b"/>
</dbReference>
<organism evidence="1 2">
    <name type="scientific">Microbulbifer yueqingensis</name>
    <dbReference type="NCBI Taxonomy" id="658219"/>
    <lineage>
        <taxon>Bacteria</taxon>
        <taxon>Pseudomonadati</taxon>
        <taxon>Pseudomonadota</taxon>
        <taxon>Gammaproteobacteria</taxon>
        <taxon>Cellvibrionales</taxon>
        <taxon>Microbulbiferaceae</taxon>
        <taxon>Microbulbifer</taxon>
    </lineage>
</organism>
<dbReference type="EMBL" id="FNFH01000001">
    <property type="protein sequence ID" value="SDJ63771.1"/>
    <property type="molecule type" value="Genomic_DNA"/>
</dbReference>
<dbReference type="AlphaFoldDB" id="A0A1G8VCG3"/>
<dbReference type="OrthoDB" id="9807855at2"/>
<dbReference type="RefSeq" id="WP_091507604.1">
    <property type="nucleotide sequence ID" value="NZ_FNFH01000001.1"/>
</dbReference>
<evidence type="ECO:0000313" key="1">
    <source>
        <dbReference type="EMBL" id="SDJ63771.1"/>
    </source>
</evidence>
<gene>
    <name evidence="1" type="ORF">SAMN05216212_0508</name>
</gene>
<evidence type="ECO:0008006" key="3">
    <source>
        <dbReference type="Google" id="ProtNLM"/>
    </source>
</evidence>
<evidence type="ECO:0000313" key="2">
    <source>
        <dbReference type="Proteomes" id="UP000199305"/>
    </source>
</evidence>
<proteinExistence type="predicted"/>